<dbReference type="RefSeq" id="WP_283406290.1">
    <property type="nucleotide sequence ID" value="NZ_FXUI01000006.1"/>
</dbReference>
<feature type="domain" description="Glycosyl transferase family 1" evidence="1">
    <location>
        <begin position="180"/>
        <end position="335"/>
    </location>
</feature>
<accession>A0ABY1QLM2</accession>
<dbReference type="CDD" id="cd03820">
    <property type="entry name" value="GT4_AmsD-like"/>
    <property type="match status" value="1"/>
</dbReference>
<dbReference type="PANTHER" id="PTHR12526">
    <property type="entry name" value="GLYCOSYLTRANSFERASE"/>
    <property type="match status" value="1"/>
</dbReference>
<dbReference type="SUPFAM" id="SSF53756">
    <property type="entry name" value="UDP-Glycosyltransferase/glycogen phosphorylase"/>
    <property type="match status" value="1"/>
</dbReference>
<dbReference type="InterPro" id="IPR001296">
    <property type="entry name" value="Glyco_trans_1"/>
</dbReference>
<sequence length="374" mass="40849">MLPSRDAPQSIAIVTSGLGAGGAEQVIAQLAHHWLSAGKRVEIVSFDDLEDPVYHVFPAEVGLHRLSVAGTAQRVWALRKRLAHIQPDVVVSFLTKINLIAALATFGMDVRLVCSERNNPRRQDAHPFWNQALRLAYRRADLIICQTQGVRRCFGASLQDRIVVIPNPVPAGEAGTGNRQQNRVCAVGRLTRQKGFDRLLEAFAAISHRYPEWNLDIWGEGPDRAALERQIDALGLSGRANLRGLSPQPRSWAAEADVFVLSSRYEGFPNALGEAMAAGLPVAAVDCEFGPADLIEHGVTGLLVPEEDAQDLSRALARLMANAGLRDRLGKAARASVARFRPERVLRLWDAALEPRYSSASPPRSSIHVAVKGR</sequence>
<gene>
    <name evidence="3" type="ORF">SAMN06296065_10662</name>
</gene>
<feature type="domain" description="Glycosyltransferase subfamily 4-like N-terminal" evidence="2">
    <location>
        <begin position="21"/>
        <end position="170"/>
    </location>
</feature>
<evidence type="ECO:0000259" key="2">
    <source>
        <dbReference type="Pfam" id="PF13439"/>
    </source>
</evidence>
<evidence type="ECO:0000313" key="4">
    <source>
        <dbReference type="Proteomes" id="UP001157910"/>
    </source>
</evidence>
<name>A0ABY1QLM2_9SPHN</name>
<dbReference type="Proteomes" id="UP001157910">
    <property type="component" value="Unassembled WGS sequence"/>
</dbReference>
<dbReference type="EMBL" id="FXUI01000006">
    <property type="protein sequence ID" value="SMP71767.1"/>
    <property type="molecule type" value="Genomic_DNA"/>
</dbReference>
<comment type="caution">
    <text evidence="3">The sequence shown here is derived from an EMBL/GenBank/DDBJ whole genome shotgun (WGS) entry which is preliminary data.</text>
</comment>
<dbReference type="Gene3D" id="3.40.50.2000">
    <property type="entry name" value="Glycogen Phosphorylase B"/>
    <property type="match status" value="2"/>
</dbReference>
<evidence type="ECO:0000313" key="3">
    <source>
        <dbReference type="EMBL" id="SMP71767.1"/>
    </source>
</evidence>
<dbReference type="Pfam" id="PF13439">
    <property type="entry name" value="Glyco_transf_4"/>
    <property type="match status" value="1"/>
</dbReference>
<keyword evidence="4" id="KW-1185">Reference proteome</keyword>
<dbReference type="Pfam" id="PF00534">
    <property type="entry name" value="Glycos_transf_1"/>
    <property type="match status" value="1"/>
</dbReference>
<protein>
    <submittedName>
        <fullName evidence="3">Glycosyltransferase involved in cell wall bisynthesis</fullName>
    </submittedName>
</protein>
<reference evidence="3 4" key="1">
    <citation type="submission" date="2017-05" db="EMBL/GenBank/DDBJ databases">
        <authorList>
            <person name="Varghese N."/>
            <person name="Submissions S."/>
        </authorList>
    </citation>
    <scope>NUCLEOTIDE SEQUENCE [LARGE SCALE GENOMIC DNA]</scope>
    <source>
        <strain evidence="3 4">SM16</strain>
    </source>
</reference>
<proteinExistence type="predicted"/>
<dbReference type="PANTHER" id="PTHR12526:SF630">
    <property type="entry name" value="GLYCOSYLTRANSFERASE"/>
    <property type="match status" value="1"/>
</dbReference>
<dbReference type="InterPro" id="IPR028098">
    <property type="entry name" value="Glyco_trans_4-like_N"/>
</dbReference>
<organism evidence="3 4">
    <name type="scientific">Novosphingobium panipatense</name>
    <dbReference type="NCBI Taxonomy" id="428991"/>
    <lineage>
        <taxon>Bacteria</taxon>
        <taxon>Pseudomonadati</taxon>
        <taxon>Pseudomonadota</taxon>
        <taxon>Alphaproteobacteria</taxon>
        <taxon>Sphingomonadales</taxon>
        <taxon>Sphingomonadaceae</taxon>
        <taxon>Novosphingobium</taxon>
    </lineage>
</organism>
<evidence type="ECO:0000259" key="1">
    <source>
        <dbReference type="Pfam" id="PF00534"/>
    </source>
</evidence>